<dbReference type="AlphaFoldDB" id="A0A150KIS9"/>
<dbReference type="PATRIC" id="fig|1398.25.peg.1525"/>
<evidence type="ECO:0000256" key="1">
    <source>
        <dbReference type="SAM" id="MobiDB-lite"/>
    </source>
</evidence>
<dbReference type="EMBL" id="LQYI01000021">
    <property type="protein sequence ID" value="KYC72311.1"/>
    <property type="molecule type" value="Genomic_DNA"/>
</dbReference>
<evidence type="ECO:0000313" key="2">
    <source>
        <dbReference type="EMBL" id="KYC72311.1"/>
    </source>
</evidence>
<sequence length="81" mass="9428">MYDFKGLSVPIYVYHRNKGLHDDEIAPLVGLSVWMLKKWKRQNQLELDKLIEQGVIPKYNRRIKKDEANGTNDSGRVSQAN</sequence>
<proteinExistence type="predicted"/>
<dbReference type="Proteomes" id="UP000075304">
    <property type="component" value="Unassembled WGS sequence"/>
</dbReference>
<evidence type="ECO:0000313" key="3">
    <source>
        <dbReference type="Proteomes" id="UP000075304"/>
    </source>
</evidence>
<protein>
    <submittedName>
        <fullName evidence="2">Uncharacterized protein</fullName>
    </submittedName>
</protein>
<feature type="compositionally biased region" description="Polar residues" evidence="1">
    <location>
        <begin position="69"/>
        <end position="81"/>
    </location>
</feature>
<comment type="caution">
    <text evidence="2">The sequence shown here is derived from an EMBL/GenBank/DDBJ whole genome shotgun (WGS) entry which is preliminary data.</text>
</comment>
<reference evidence="2 3" key="1">
    <citation type="submission" date="2016-01" db="EMBL/GenBank/DDBJ databases">
        <title>Genome Sequences of Twelve Sporeforming Bacillus Species Isolated from Foods.</title>
        <authorList>
            <person name="Berendsen E.M."/>
            <person name="Wells-Bennik M.H."/>
            <person name="Krawcyk A.O."/>
            <person name="De Jong A."/>
            <person name="Holsappel S."/>
            <person name="Eijlander R.T."/>
            <person name="Kuipers O.P."/>
        </authorList>
    </citation>
    <scope>NUCLEOTIDE SEQUENCE [LARGE SCALE GENOMIC DNA]</scope>
    <source>
        <strain evidence="2 3">B4099</strain>
    </source>
</reference>
<organism evidence="2 3">
    <name type="scientific">Heyndrickxia coagulans</name>
    <name type="common">Weizmannia coagulans</name>
    <dbReference type="NCBI Taxonomy" id="1398"/>
    <lineage>
        <taxon>Bacteria</taxon>
        <taxon>Bacillati</taxon>
        <taxon>Bacillota</taxon>
        <taxon>Bacilli</taxon>
        <taxon>Bacillales</taxon>
        <taxon>Bacillaceae</taxon>
        <taxon>Heyndrickxia</taxon>
    </lineage>
</organism>
<gene>
    <name evidence="2" type="ORF">B4099_3673</name>
</gene>
<name>A0A150KIS9_HEYCO</name>
<feature type="region of interest" description="Disordered" evidence="1">
    <location>
        <begin position="62"/>
        <end position="81"/>
    </location>
</feature>
<accession>A0A150KIS9</accession>